<name>A0A0N5BRE4_STREA</name>
<sequence>MRIIITLIFIVFLIEKGLTIECLDFVISRSDTTNIESVDDKKCFANYCTYVSTEVLVTKNNNETWVPTRYARECTNQLKVTIGSINVDSLNVCNLVYDSSQQIRYYVKICNSNFCNEQCDVYSYENSRNNNNNNINVYIGSNCCNDKSPNCCQNSQTRPSCCNKKLPHWPPLGPQLTTQPSIPQDANDKFYLANVKCCSYKNPICCNNLEITNICCMKMLQIYKESLIVSKTDDLTNSGIVGKNQLSKTYDGIMLNNLCCRNNEPNCCSNNFNTIPCCSDQFRIMHPGPVIGNSLKNEQTFHQKIEKINTPIHIVANNNDNVSNPFLNCCSEKNPFCCIPVETANECCLKVLYREQKVSSYPIKSITSLNNKNSSNFKSTSKYPAIISLLIILCLIF</sequence>
<evidence type="ECO:0000313" key="2">
    <source>
        <dbReference type="Proteomes" id="UP000046392"/>
    </source>
</evidence>
<feature type="chain" id="PRO_5005894905" evidence="1">
    <location>
        <begin position="20"/>
        <end position="397"/>
    </location>
</feature>
<feature type="signal peptide" evidence="1">
    <location>
        <begin position="1"/>
        <end position="19"/>
    </location>
</feature>
<keyword evidence="1" id="KW-0732">Signal</keyword>
<proteinExistence type="predicted"/>
<accession>A0A0N5BRE4</accession>
<keyword evidence="2" id="KW-1185">Reference proteome</keyword>
<dbReference type="Proteomes" id="UP000046392">
    <property type="component" value="Unplaced"/>
</dbReference>
<evidence type="ECO:0000313" key="3">
    <source>
        <dbReference type="WBParaSite" id="SPAL_0000844400.1"/>
    </source>
</evidence>
<dbReference type="AlphaFoldDB" id="A0A0N5BRE4"/>
<dbReference type="WBParaSite" id="SPAL_0000844400.1">
    <property type="protein sequence ID" value="SPAL_0000844400.1"/>
    <property type="gene ID" value="SPAL_0000844400"/>
</dbReference>
<protein>
    <submittedName>
        <fullName evidence="3">Phlebovirus_G2 domain-containing protein</fullName>
    </submittedName>
</protein>
<organism evidence="2 3">
    <name type="scientific">Strongyloides papillosus</name>
    <name type="common">Intestinal threadworm</name>
    <dbReference type="NCBI Taxonomy" id="174720"/>
    <lineage>
        <taxon>Eukaryota</taxon>
        <taxon>Metazoa</taxon>
        <taxon>Ecdysozoa</taxon>
        <taxon>Nematoda</taxon>
        <taxon>Chromadorea</taxon>
        <taxon>Rhabditida</taxon>
        <taxon>Tylenchina</taxon>
        <taxon>Panagrolaimomorpha</taxon>
        <taxon>Strongyloidoidea</taxon>
        <taxon>Strongyloididae</taxon>
        <taxon>Strongyloides</taxon>
    </lineage>
</organism>
<reference evidence="3" key="1">
    <citation type="submission" date="2017-02" db="UniProtKB">
        <authorList>
            <consortium name="WormBaseParasite"/>
        </authorList>
    </citation>
    <scope>IDENTIFICATION</scope>
</reference>
<evidence type="ECO:0000256" key="1">
    <source>
        <dbReference type="SAM" id="SignalP"/>
    </source>
</evidence>